<dbReference type="PANTHER" id="PTHR42778">
    <property type="entry name" value="2-AMINOETHYLPHOSPHONATE--PYRUVATE TRANSAMINASE"/>
    <property type="match status" value="1"/>
</dbReference>
<evidence type="ECO:0000256" key="8">
    <source>
        <dbReference type="PIRSR" id="PIRSR000524-50"/>
    </source>
</evidence>
<dbReference type="InterPro" id="IPR012703">
    <property type="entry name" value="NH2EtPonate_pyrv_transaminase"/>
</dbReference>
<dbReference type="OrthoDB" id="24581at2759"/>
<proteinExistence type="inferred from homology"/>
<dbReference type="InterPro" id="IPR015422">
    <property type="entry name" value="PyrdxlP-dep_Trfase_small"/>
</dbReference>
<dbReference type="EMBL" id="GL833133">
    <property type="protein sequence ID" value="EGB06700.1"/>
    <property type="molecule type" value="Genomic_DNA"/>
</dbReference>
<dbReference type="Gene3D" id="3.90.1150.10">
    <property type="entry name" value="Aspartate Aminotransferase, domain 1"/>
    <property type="match status" value="1"/>
</dbReference>
<dbReference type="InterPro" id="IPR000192">
    <property type="entry name" value="Aminotrans_V_dom"/>
</dbReference>
<keyword evidence="2" id="KW-0032">Aminotransferase</keyword>
<dbReference type="InParanoid" id="F0YDX0"/>
<keyword evidence="5" id="KW-0670">Pyruvate</keyword>
<feature type="domain" description="Aminotransferase class V" evidence="9">
    <location>
        <begin position="52"/>
        <end position="316"/>
    </location>
</feature>
<dbReference type="GeneID" id="20220572"/>
<evidence type="ECO:0000256" key="7">
    <source>
        <dbReference type="PIRSR" id="PIRSR000524-1"/>
    </source>
</evidence>
<organism evidence="11">
    <name type="scientific">Aureococcus anophagefferens</name>
    <name type="common">Harmful bloom alga</name>
    <dbReference type="NCBI Taxonomy" id="44056"/>
    <lineage>
        <taxon>Eukaryota</taxon>
        <taxon>Sar</taxon>
        <taxon>Stramenopiles</taxon>
        <taxon>Ochrophyta</taxon>
        <taxon>Pelagophyceae</taxon>
        <taxon>Pelagomonadales</taxon>
        <taxon>Pelagomonadaceae</taxon>
        <taxon>Aureococcus</taxon>
    </lineage>
</organism>
<keyword evidence="4 8" id="KW-0663">Pyridoxal phosphate</keyword>
<dbReference type="eggNOG" id="KOG2862">
    <property type="taxonomic scope" value="Eukaryota"/>
</dbReference>
<dbReference type="OMA" id="YRSHINT"/>
<reference evidence="10 11" key="1">
    <citation type="journal article" date="2011" name="Proc. Natl. Acad. Sci. U.S.A.">
        <title>Niche of harmful alga Aureococcus anophagefferens revealed through ecogenomics.</title>
        <authorList>
            <person name="Gobler C.J."/>
            <person name="Berry D.L."/>
            <person name="Dyhrman S.T."/>
            <person name="Wilhelm S.W."/>
            <person name="Salamov A."/>
            <person name="Lobanov A.V."/>
            <person name="Zhang Y."/>
            <person name="Collier J.L."/>
            <person name="Wurch L.L."/>
            <person name="Kustka A.B."/>
            <person name="Dill B.D."/>
            <person name="Shah M."/>
            <person name="VerBerkmoes N.C."/>
            <person name="Kuo A."/>
            <person name="Terry A."/>
            <person name="Pangilinan J."/>
            <person name="Lindquist E.A."/>
            <person name="Lucas S."/>
            <person name="Paulsen I.T."/>
            <person name="Hattenrath-Lehmann T.K."/>
            <person name="Talmage S.C."/>
            <person name="Walker E.A."/>
            <person name="Koch F."/>
            <person name="Burson A.M."/>
            <person name="Marcoval M.A."/>
            <person name="Tang Y.Z."/>
            <person name="Lecleir G.R."/>
            <person name="Coyne K.J."/>
            <person name="Berg G.M."/>
            <person name="Bertrand E.M."/>
            <person name="Saito M.A."/>
            <person name="Gladyshev V.N."/>
            <person name="Grigoriev I.V."/>
        </authorList>
    </citation>
    <scope>NUCLEOTIDE SEQUENCE [LARGE SCALE GENOMIC DNA]</scope>
    <source>
        <strain evidence="11">CCMP 1984</strain>
    </source>
</reference>
<comment type="cofactor">
    <cofactor evidence="1 8">
        <name>pyridoxal 5'-phosphate</name>
        <dbReference type="ChEBI" id="CHEBI:597326"/>
    </cofactor>
</comment>
<dbReference type="InterPro" id="IPR015424">
    <property type="entry name" value="PyrdxlP-dep_Trfase"/>
</dbReference>
<dbReference type="NCBIfam" id="NF010006">
    <property type="entry name" value="PRK13479.1"/>
    <property type="match status" value="1"/>
</dbReference>
<dbReference type="PANTHER" id="PTHR42778:SF1">
    <property type="entry name" value="2-AMINOETHYLPHOSPHONATE--PYRUVATE TRANSAMINASE"/>
    <property type="match status" value="1"/>
</dbReference>
<evidence type="ECO:0000256" key="3">
    <source>
        <dbReference type="ARBA" id="ARBA00022679"/>
    </source>
</evidence>
<dbReference type="PIRSF" id="PIRSF000524">
    <property type="entry name" value="SPT"/>
    <property type="match status" value="1"/>
</dbReference>
<dbReference type="Pfam" id="PF00266">
    <property type="entry name" value="Aminotran_5"/>
    <property type="match status" value="1"/>
</dbReference>
<dbReference type="AlphaFoldDB" id="F0YDX0"/>
<dbReference type="InterPro" id="IPR024169">
    <property type="entry name" value="SP_NH2Trfase/AEP_transaminase"/>
</dbReference>
<keyword evidence="11" id="KW-1185">Reference proteome</keyword>
<dbReference type="RefSeq" id="XP_009038451.1">
    <property type="nucleotide sequence ID" value="XM_009040203.1"/>
</dbReference>
<feature type="modified residue" description="N6-(pyridoxal phosphate)lysine" evidence="8">
    <location>
        <position position="222"/>
    </location>
</feature>
<dbReference type="SUPFAM" id="SSF53383">
    <property type="entry name" value="PLP-dependent transferases"/>
    <property type="match status" value="1"/>
</dbReference>
<dbReference type="GO" id="GO:0047304">
    <property type="term" value="F:2-aminoethylphosphonate-pyruvate transaminase activity"/>
    <property type="evidence" value="ECO:0007669"/>
    <property type="project" value="UniProtKB-EC"/>
</dbReference>
<dbReference type="KEGG" id="aaf:AURANDRAFT_28607"/>
<comment type="catalytic activity">
    <reaction evidence="6">
        <text>(2-aminoethyl)phosphonate + pyruvate = phosphonoacetaldehyde + L-alanine</text>
        <dbReference type="Rhea" id="RHEA:17021"/>
        <dbReference type="ChEBI" id="CHEBI:15361"/>
        <dbReference type="ChEBI" id="CHEBI:57418"/>
        <dbReference type="ChEBI" id="CHEBI:57972"/>
        <dbReference type="ChEBI" id="CHEBI:58383"/>
        <dbReference type="EC" id="2.6.1.37"/>
    </reaction>
</comment>
<protein>
    <recommendedName>
        <fullName evidence="9">Aminotransferase class V domain-containing protein</fullName>
    </recommendedName>
</protein>
<evidence type="ECO:0000256" key="4">
    <source>
        <dbReference type="ARBA" id="ARBA00022898"/>
    </source>
</evidence>
<dbReference type="Gene3D" id="3.40.640.10">
    <property type="entry name" value="Type I PLP-dependent aspartate aminotransferase-like (Major domain)"/>
    <property type="match status" value="1"/>
</dbReference>
<evidence type="ECO:0000256" key="5">
    <source>
        <dbReference type="ARBA" id="ARBA00023317"/>
    </source>
</evidence>
<dbReference type="Proteomes" id="UP000002729">
    <property type="component" value="Unassembled WGS sequence"/>
</dbReference>
<dbReference type="NCBIfam" id="TIGR03301">
    <property type="entry name" value="PhnW-AepZ"/>
    <property type="match status" value="1"/>
</dbReference>
<evidence type="ECO:0000313" key="11">
    <source>
        <dbReference type="Proteomes" id="UP000002729"/>
    </source>
</evidence>
<dbReference type="InterPro" id="IPR015421">
    <property type="entry name" value="PyrdxlP-dep_Trfase_major"/>
</dbReference>
<accession>F0YDX0</accession>
<name>F0YDX0_AURAN</name>
<keyword evidence="3" id="KW-0808">Transferase</keyword>
<feature type="binding site" evidence="7">
    <location>
        <position position="380"/>
    </location>
    <ligand>
        <name>substrate</name>
    </ligand>
</feature>
<evidence type="ECO:0000313" key="10">
    <source>
        <dbReference type="EMBL" id="EGB06700.1"/>
    </source>
</evidence>
<sequence length="427" mass="45264">MPVQLRAALRALRSQPATCGLASVAGREPLLFTPGPLTTSISVKQAMLRDLGSRDPQFIELVRSVRSELLTLADTSQEAGYECVLVPGSGTTTVESVVSSVIPPGGRLLVVSNGAYGDRIATMCAYHGIAHDVLRSHEARAVSPAAVAAHLAAKPAGYYGHVAMIHHETTAGTLNDVDAVGKLLHAHDPELTFIVDSMSGFGCYAVDLEGSHVDYVVSSANKNIEGVPGFGFAIAKRDKLLSQGVHARALSLDLLKQWEGLEGNGQFRFTPPVQSLMAFKQALAEMFAEGGVAGRRARYEANAAALVAGMRALGFERYVAGGAAGDDVAAPGEAPAQGCIIHTYLFPDDPNFDFPKFYDRLAELGIVIYPGKLTEADCFRVGSIGRMFERDMVHLTSSVKIALEEQGVALPVAQIDAPLPEPTRVAA</sequence>
<dbReference type="HAMAP" id="MF_01376">
    <property type="entry name" value="PhnW_aminotrans_5"/>
    <property type="match status" value="1"/>
</dbReference>
<dbReference type="GO" id="GO:0019700">
    <property type="term" value="P:organic phosphonate catabolic process"/>
    <property type="evidence" value="ECO:0007669"/>
    <property type="project" value="InterPro"/>
</dbReference>
<evidence type="ECO:0000256" key="6">
    <source>
        <dbReference type="ARBA" id="ARBA00049460"/>
    </source>
</evidence>
<evidence type="ECO:0000259" key="9">
    <source>
        <dbReference type="Pfam" id="PF00266"/>
    </source>
</evidence>
<evidence type="ECO:0000256" key="2">
    <source>
        <dbReference type="ARBA" id="ARBA00022576"/>
    </source>
</evidence>
<evidence type="ECO:0000256" key="1">
    <source>
        <dbReference type="ARBA" id="ARBA00001933"/>
    </source>
</evidence>
<gene>
    <name evidence="10" type="ORF">AURANDRAFT_28607</name>
</gene>